<sequence length="190" mass="20868">MAPSNLNTKNGVAGTAAAITLMMSGAAVAVEHMTMLPGQEENFLCPKATERGLEFAGDQFRRYLEDKAGESLALPEENEDFLDPLDDDDHALTCAGLNQYYADMINATRTGNDGIKYPQYNVSYFKADGTIVVSAEALRSPGFYFSGRPGLFTIFHDEDLNVLEWGPRIIPDIATDLLPDGLREKIRGDR</sequence>
<dbReference type="EMBL" id="JAVDDT010000004">
    <property type="protein sequence ID" value="MDQ2069857.1"/>
    <property type="molecule type" value="Genomic_DNA"/>
</dbReference>
<accession>A0ABU0W7C2</accession>
<dbReference type="RefSeq" id="WP_306728351.1">
    <property type="nucleotide sequence ID" value="NZ_JAVDDT010000004.1"/>
</dbReference>
<comment type="caution">
    <text evidence="2">The sequence shown here is derived from an EMBL/GenBank/DDBJ whole genome shotgun (WGS) entry which is preliminary data.</text>
</comment>
<keyword evidence="1" id="KW-0732">Signal</keyword>
<evidence type="ECO:0000256" key="1">
    <source>
        <dbReference type="SAM" id="SignalP"/>
    </source>
</evidence>
<feature type="chain" id="PRO_5046510192" evidence="1">
    <location>
        <begin position="30"/>
        <end position="190"/>
    </location>
</feature>
<evidence type="ECO:0000313" key="3">
    <source>
        <dbReference type="Proteomes" id="UP001239019"/>
    </source>
</evidence>
<gene>
    <name evidence="2" type="ORF">RBH19_08230</name>
</gene>
<protein>
    <submittedName>
        <fullName evidence="2">Uncharacterized protein</fullName>
    </submittedName>
</protein>
<reference evidence="2 3" key="1">
    <citation type="submission" date="2023-08" db="EMBL/GenBank/DDBJ databases">
        <title>Whole-genome sequencing of halo(alkali)philic microorganisms from hypersaline lakes.</title>
        <authorList>
            <person name="Sorokin D.Y."/>
            <person name="Abbas B."/>
            <person name="Merkel A.Y."/>
        </authorList>
    </citation>
    <scope>NUCLEOTIDE SEQUENCE [LARGE SCALE GENOMIC DNA]</scope>
    <source>
        <strain evidence="2 3">AB-CW4</strain>
    </source>
</reference>
<keyword evidence="3" id="KW-1185">Reference proteome</keyword>
<dbReference type="Proteomes" id="UP001239019">
    <property type="component" value="Unassembled WGS sequence"/>
</dbReference>
<name>A0ABU0W7C2_9GAMM</name>
<feature type="signal peptide" evidence="1">
    <location>
        <begin position="1"/>
        <end position="29"/>
    </location>
</feature>
<organism evidence="2 3">
    <name type="scientific">Natronospira bacteriovora</name>
    <dbReference type="NCBI Taxonomy" id="3069753"/>
    <lineage>
        <taxon>Bacteria</taxon>
        <taxon>Pseudomonadati</taxon>
        <taxon>Pseudomonadota</taxon>
        <taxon>Gammaproteobacteria</taxon>
        <taxon>Natronospirales</taxon>
        <taxon>Natronospiraceae</taxon>
        <taxon>Natronospira</taxon>
    </lineage>
</organism>
<evidence type="ECO:0000313" key="2">
    <source>
        <dbReference type="EMBL" id="MDQ2069857.1"/>
    </source>
</evidence>
<proteinExistence type="predicted"/>